<comment type="caution">
    <text evidence="2">The sequence shown here is derived from an EMBL/GenBank/DDBJ whole genome shotgun (WGS) entry which is preliminary data.</text>
</comment>
<dbReference type="PANTHER" id="PTHR47584">
    <property type="match status" value="1"/>
</dbReference>
<dbReference type="AlphaFoldDB" id="A0A978VPN4"/>
<sequence>MSGSSTQKVAWTPKCHNIFIDLCLKQTLKGHKPGTHITKEDWRLVDHRQAQFQFKKLQFTDKLEIIFDGTVDTGGMESAGAICGKRPNDGSATSLSLSGEHSIEIIDVENEHFCDVPVSKSADKAQNRRSRAITGEQSLSSTSTRKARANWAPAIHEVFVDLCLEETFKGNKPGTHFNKEGWTSILELFHKKTGLRYDRLQLKNHWDVTKEQWKVWCKLIGTASMKWDPITNEFGATEADWSNYLQKNPEATQFRFEELQCADKLETIFHGTTVIGETEPPTQRRKHNHNSSASMLHMEQSIGPKPLRMAPCLPNPVEPRTPLIINQKSAVAVPTAPNKLTYSIGECIDCLDAMEEVKQGSDLYLFALDVFLKKEYREIFLQLKKASVRISWLQRLQSVGSPLK</sequence>
<dbReference type="Pfam" id="PF12776">
    <property type="entry name" value="Myb_DNA-bind_3"/>
    <property type="match status" value="2"/>
</dbReference>
<reference evidence="2" key="1">
    <citation type="journal article" date="2021" name="Front. Plant Sci.">
        <title>Chromosome-Scale Genome Assembly for Chinese Sour Jujube and Insights Into Its Genome Evolution and Domestication Signature.</title>
        <authorList>
            <person name="Shen L.-Y."/>
            <person name="Luo H."/>
            <person name="Wang X.-L."/>
            <person name="Wang X.-M."/>
            <person name="Qiu X.-J."/>
            <person name="Liu H."/>
            <person name="Zhou S.-S."/>
            <person name="Jia K.-H."/>
            <person name="Nie S."/>
            <person name="Bao Y.-T."/>
            <person name="Zhang R.-G."/>
            <person name="Yun Q.-Z."/>
            <person name="Chai Y.-H."/>
            <person name="Lu J.-Y."/>
            <person name="Li Y."/>
            <person name="Zhao S.-W."/>
            <person name="Mao J.-F."/>
            <person name="Jia S.-G."/>
            <person name="Mao Y.-M."/>
        </authorList>
    </citation>
    <scope>NUCLEOTIDE SEQUENCE</scope>
    <source>
        <strain evidence="2">AT0</strain>
        <tissue evidence="2">Leaf</tissue>
    </source>
</reference>
<dbReference type="EMBL" id="JAEACU010000003">
    <property type="protein sequence ID" value="KAH7537509.1"/>
    <property type="molecule type" value="Genomic_DNA"/>
</dbReference>
<accession>A0A978VPN4</accession>
<protein>
    <recommendedName>
        <fullName evidence="1">Myb/SANT-like domain-containing protein</fullName>
    </recommendedName>
</protein>
<proteinExistence type="predicted"/>
<dbReference type="PANTHER" id="PTHR47584:SF17">
    <property type="entry name" value="MYB_SANT-LIKE DNA-BINDING DOMAIN PROTEIN"/>
    <property type="match status" value="1"/>
</dbReference>
<dbReference type="InterPro" id="IPR045026">
    <property type="entry name" value="LIMYB"/>
</dbReference>
<organism evidence="2 3">
    <name type="scientific">Ziziphus jujuba var. spinosa</name>
    <dbReference type="NCBI Taxonomy" id="714518"/>
    <lineage>
        <taxon>Eukaryota</taxon>
        <taxon>Viridiplantae</taxon>
        <taxon>Streptophyta</taxon>
        <taxon>Embryophyta</taxon>
        <taxon>Tracheophyta</taxon>
        <taxon>Spermatophyta</taxon>
        <taxon>Magnoliopsida</taxon>
        <taxon>eudicotyledons</taxon>
        <taxon>Gunneridae</taxon>
        <taxon>Pentapetalae</taxon>
        <taxon>rosids</taxon>
        <taxon>fabids</taxon>
        <taxon>Rosales</taxon>
        <taxon>Rhamnaceae</taxon>
        <taxon>Paliureae</taxon>
        <taxon>Ziziphus</taxon>
    </lineage>
</organism>
<feature type="domain" description="Myb/SANT-like" evidence="1">
    <location>
        <begin position="11"/>
        <end position="51"/>
    </location>
</feature>
<evidence type="ECO:0000313" key="3">
    <source>
        <dbReference type="Proteomes" id="UP000813462"/>
    </source>
</evidence>
<evidence type="ECO:0000313" key="2">
    <source>
        <dbReference type="EMBL" id="KAH7537509.1"/>
    </source>
</evidence>
<dbReference type="Proteomes" id="UP000813462">
    <property type="component" value="Unassembled WGS sequence"/>
</dbReference>
<dbReference type="InterPro" id="IPR024752">
    <property type="entry name" value="Myb/SANT-like_dom"/>
</dbReference>
<feature type="domain" description="Myb/SANT-like" evidence="1">
    <location>
        <begin position="150"/>
        <end position="244"/>
    </location>
</feature>
<name>A0A978VPN4_ZIZJJ</name>
<evidence type="ECO:0000259" key="1">
    <source>
        <dbReference type="Pfam" id="PF12776"/>
    </source>
</evidence>
<gene>
    <name evidence="2" type="ORF">FEM48_Zijuj03G0100500</name>
</gene>